<dbReference type="AlphaFoldDB" id="A0A5C3Q509"/>
<dbReference type="PROSITE" id="PS51212">
    <property type="entry name" value="WSC"/>
    <property type="match status" value="3"/>
</dbReference>
<dbReference type="SUPFAM" id="SSF81296">
    <property type="entry name" value="E set domains"/>
    <property type="match status" value="1"/>
</dbReference>
<name>A0A5C3Q509_9AGAR</name>
<organism evidence="4 5">
    <name type="scientific">Pterulicium gracile</name>
    <dbReference type="NCBI Taxonomy" id="1884261"/>
    <lineage>
        <taxon>Eukaryota</taxon>
        <taxon>Fungi</taxon>
        <taxon>Dikarya</taxon>
        <taxon>Basidiomycota</taxon>
        <taxon>Agaricomycotina</taxon>
        <taxon>Agaricomycetes</taxon>
        <taxon>Agaricomycetidae</taxon>
        <taxon>Agaricales</taxon>
        <taxon>Pleurotineae</taxon>
        <taxon>Pterulaceae</taxon>
        <taxon>Pterulicium</taxon>
    </lineage>
</organism>
<keyword evidence="1 2" id="KW-0732">Signal</keyword>
<dbReference type="InterPro" id="IPR014756">
    <property type="entry name" value="Ig_E-set"/>
</dbReference>
<feature type="domain" description="WSC" evidence="3">
    <location>
        <begin position="339"/>
        <end position="436"/>
    </location>
</feature>
<dbReference type="InterPro" id="IPR015202">
    <property type="entry name" value="GO-like_E_set"/>
</dbReference>
<evidence type="ECO:0000259" key="3">
    <source>
        <dbReference type="PROSITE" id="PS51212"/>
    </source>
</evidence>
<dbReference type="SUPFAM" id="SSF50965">
    <property type="entry name" value="Galactose oxidase, central domain"/>
    <property type="match status" value="1"/>
</dbReference>
<evidence type="ECO:0000256" key="2">
    <source>
        <dbReference type="SAM" id="SignalP"/>
    </source>
</evidence>
<dbReference type="Pfam" id="PF01822">
    <property type="entry name" value="WSC"/>
    <property type="match status" value="3"/>
</dbReference>
<dbReference type="InterPro" id="IPR037293">
    <property type="entry name" value="Gal_Oxidase_central_sf"/>
</dbReference>
<feature type="signal peptide" evidence="2">
    <location>
        <begin position="1"/>
        <end position="19"/>
    </location>
</feature>
<feature type="domain" description="WSC" evidence="3">
    <location>
        <begin position="45"/>
        <end position="181"/>
    </location>
</feature>
<gene>
    <name evidence="4" type="ORF">BDV98DRAFT_575009</name>
</gene>
<dbReference type="InterPro" id="IPR002889">
    <property type="entry name" value="WSC_carb-bd"/>
</dbReference>
<dbReference type="Pfam" id="PF09118">
    <property type="entry name" value="GO-like_E_set"/>
    <property type="match status" value="1"/>
</dbReference>
<protein>
    <submittedName>
        <fullName evidence="4">Copper radical oxidase</fullName>
    </submittedName>
</protein>
<dbReference type="Proteomes" id="UP000305067">
    <property type="component" value="Unassembled WGS sequence"/>
</dbReference>
<proteinExistence type="predicted"/>
<dbReference type="Pfam" id="PF07250">
    <property type="entry name" value="Glyoxal_oxid_N"/>
    <property type="match status" value="1"/>
</dbReference>
<dbReference type="InterPro" id="IPR009880">
    <property type="entry name" value="Glyoxal_oxidase_N"/>
</dbReference>
<dbReference type="SMART" id="SM00321">
    <property type="entry name" value="WSC"/>
    <property type="match status" value="3"/>
</dbReference>
<keyword evidence="5" id="KW-1185">Reference proteome</keyword>
<dbReference type="PANTHER" id="PTHR32208:SF105">
    <property type="entry name" value="COPPER RADICAL OXIDASE"/>
    <property type="match status" value="1"/>
</dbReference>
<dbReference type="STRING" id="1884261.A0A5C3Q509"/>
<evidence type="ECO:0000313" key="4">
    <source>
        <dbReference type="EMBL" id="TFK97165.1"/>
    </source>
</evidence>
<evidence type="ECO:0000313" key="5">
    <source>
        <dbReference type="Proteomes" id="UP000305067"/>
    </source>
</evidence>
<dbReference type="Gene3D" id="2.130.10.80">
    <property type="entry name" value="Galactose oxidase/kelch, beta-propeller"/>
    <property type="match status" value="1"/>
</dbReference>
<sequence length="967" mass="103198">MTLVKGTTFFLFILPIARAWGDHSRLLGRSLSHSRRAEATNLPQGWYFEGCYVDELETRVFSGAHYTSDTAMSVNNCISFCDGKEMIYAGVGHGSDCYKILSDFEPGPSVSARVSSILGNASCPHLGVLADDPPFDYTTDCDTSFNQVTANASMSDCNMACTGDKAQKCGAGHRINVYRNTAVPIGSNVGAEVDGPPVPASTPTSDEKAVVQALLAPGPVTSGLPGTWQYNGCYVDNAFGRVFVLGLGGSATNTVNNCVQRCSAQGFTVAGTEFANECFCGNYLQNAAARVADADCSMACAGNADQSCGGGSRVSVYSTGRNVTVYPVPAAQTTNLPGRWQYQGCFSEGLNGQRVFANQIILPLNNSATNCLGLCSSYGYPAAGMEYSNECYCGDQVDVRNGGSVISTPASCNMACSGDPTALCGGPSRIQLYYWDGPTGAIDVWARPAVTGRYEYFSPGVVVPLIATVGINNKVSFLEKTGTSSFPNSTGGYELDLSLVGQFNRAWREMHPKTDVFCAGSIILPDKAGRQLNVGGWALDSTFGIRLYAPDGSPGVNGTNDWEENFSALALQKGRWYPTILLMQNSSVLVMGGQTGSNGPPQPTLEILPQPPGGPTWLHLEWLDTPFQEYQDLYPFLYVLPNGNIFAAYWHQARILDKTTFRTVKVLPDMPSSVTSVNNNLGGRTYPLEGASVLLPQRAPYTDPVTVLICGGSNPGAGQAIDNCVSIQPDATNPTWVLERMPSKRVMSCMVALPDGTFLIVNGARQGVAGFGLATEPNLSAVLYDPSKPVRQRMSILANTTIIRLYHSEATLLPDGRVLISGSDPQDTRFPEEMRLELYIPPYLANGQRQPEFTLASKDWAFGARVTISGIRLFQGSISGVRVSLIAATSSTHGNTMGGRTIFPAVTCSGTSCTVTAPTLAVTPPGWHMLFLLDGPTPSKSVWVRIGGDPARIGNWPNLPGFKPPGV</sequence>
<dbReference type="InterPro" id="IPR013783">
    <property type="entry name" value="Ig-like_fold"/>
</dbReference>
<dbReference type="CDD" id="cd02851">
    <property type="entry name" value="E_set_GO_C"/>
    <property type="match status" value="1"/>
</dbReference>
<feature type="chain" id="PRO_5022719008" evidence="2">
    <location>
        <begin position="20"/>
        <end position="967"/>
    </location>
</feature>
<dbReference type="InterPro" id="IPR011043">
    <property type="entry name" value="Gal_Oxase/kelch_b-propeller"/>
</dbReference>
<dbReference type="OrthoDB" id="2019572at2759"/>
<evidence type="ECO:0000256" key="1">
    <source>
        <dbReference type="ARBA" id="ARBA00022729"/>
    </source>
</evidence>
<dbReference type="PANTHER" id="PTHR32208">
    <property type="entry name" value="SECRETED PROTEIN-RELATED"/>
    <property type="match status" value="1"/>
</dbReference>
<dbReference type="EMBL" id="ML178850">
    <property type="protein sequence ID" value="TFK97165.1"/>
    <property type="molecule type" value="Genomic_DNA"/>
</dbReference>
<dbReference type="Gene3D" id="2.60.40.10">
    <property type="entry name" value="Immunoglobulins"/>
    <property type="match status" value="1"/>
</dbReference>
<accession>A0A5C3Q509</accession>
<reference evidence="4 5" key="1">
    <citation type="journal article" date="2019" name="Nat. Ecol. Evol.">
        <title>Megaphylogeny resolves global patterns of mushroom evolution.</title>
        <authorList>
            <person name="Varga T."/>
            <person name="Krizsan K."/>
            <person name="Foldi C."/>
            <person name="Dima B."/>
            <person name="Sanchez-Garcia M."/>
            <person name="Sanchez-Ramirez S."/>
            <person name="Szollosi G.J."/>
            <person name="Szarkandi J.G."/>
            <person name="Papp V."/>
            <person name="Albert L."/>
            <person name="Andreopoulos W."/>
            <person name="Angelini C."/>
            <person name="Antonin V."/>
            <person name="Barry K.W."/>
            <person name="Bougher N.L."/>
            <person name="Buchanan P."/>
            <person name="Buyck B."/>
            <person name="Bense V."/>
            <person name="Catcheside P."/>
            <person name="Chovatia M."/>
            <person name="Cooper J."/>
            <person name="Damon W."/>
            <person name="Desjardin D."/>
            <person name="Finy P."/>
            <person name="Geml J."/>
            <person name="Haridas S."/>
            <person name="Hughes K."/>
            <person name="Justo A."/>
            <person name="Karasinski D."/>
            <person name="Kautmanova I."/>
            <person name="Kiss B."/>
            <person name="Kocsube S."/>
            <person name="Kotiranta H."/>
            <person name="LaButti K.M."/>
            <person name="Lechner B.E."/>
            <person name="Liimatainen K."/>
            <person name="Lipzen A."/>
            <person name="Lukacs Z."/>
            <person name="Mihaltcheva S."/>
            <person name="Morgado L.N."/>
            <person name="Niskanen T."/>
            <person name="Noordeloos M.E."/>
            <person name="Ohm R.A."/>
            <person name="Ortiz-Santana B."/>
            <person name="Ovrebo C."/>
            <person name="Racz N."/>
            <person name="Riley R."/>
            <person name="Savchenko A."/>
            <person name="Shiryaev A."/>
            <person name="Soop K."/>
            <person name="Spirin V."/>
            <person name="Szebenyi C."/>
            <person name="Tomsovsky M."/>
            <person name="Tulloss R.E."/>
            <person name="Uehling J."/>
            <person name="Grigoriev I.V."/>
            <person name="Vagvolgyi C."/>
            <person name="Papp T."/>
            <person name="Martin F.M."/>
            <person name="Miettinen O."/>
            <person name="Hibbett D.S."/>
            <person name="Nagy L.G."/>
        </authorList>
    </citation>
    <scope>NUCLEOTIDE SEQUENCE [LARGE SCALE GENOMIC DNA]</scope>
    <source>
        <strain evidence="4 5">CBS 309.79</strain>
    </source>
</reference>
<feature type="domain" description="WSC" evidence="3">
    <location>
        <begin position="227"/>
        <end position="320"/>
    </location>
</feature>